<protein>
    <recommendedName>
        <fullName evidence="5">AN1-type domain-containing protein</fullName>
    </recommendedName>
</protein>
<dbReference type="OrthoDB" id="431929at2759"/>
<dbReference type="EMBL" id="JAEPQZ010000013">
    <property type="protein sequence ID" value="KAG2174161.1"/>
    <property type="molecule type" value="Genomic_DNA"/>
</dbReference>
<evidence type="ECO:0000313" key="6">
    <source>
        <dbReference type="EMBL" id="KAG2174161.1"/>
    </source>
</evidence>
<dbReference type="PANTHER" id="PTHR14677">
    <property type="entry name" value="ARSENITE INDUCUBLE RNA ASSOCIATED PROTEIN AIP-1-RELATED"/>
    <property type="match status" value="1"/>
</dbReference>
<dbReference type="AlphaFoldDB" id="A0A8H7PHS1"/>
<reference evidence="6" key="1">
    <citation type="submission" date="2020-12" db="EMBL/GenBank/DDBJ databases">
        <title>Metabolic potential, ecology and presence of endohyphal bacteria is reflected in genomic diversity of Mucoromycotina.</title>
        <authorList>
            <person name="Muszewska A."/>
            <person name="Okrasinska A."/>
            <person name="Steczkiewicz K."/>
            <person name="Drgas O."/>
            <person name="Orlowska M."/>
            <person name="Perlinska-Lenart U."/>
            <person name="Aleksandrzak-Piekarczyk T."/>
            <person name="Szatraj K."/>
            <person name="Zielenkiewicz U."/>
            <person name="Pilsyk S."/>
            <person name="Malc E."/>
            <person name="Mieczkowski P."/>
            <person name="Kruszewska J.S."/>
            <person name="Biernat P."/>
            <person name="Pawlowska J."/>
        </authorList>
    </citation>
    <scope>NUCLEOTIDE SEQUENCE</scope>
    <source>
        <strain evidence="6">WA0000067209</strain>
    </source>
</reference>
<keyword evidence="2 4" id="KW-0863">Zinc-finger</keyword>
<evidence type="ECO:0000256" key="4">
    <source>
        <dbReference type="PROSITE-ProRule" id="PRU00449"/>
    </source>
</evidence>
<gene>
    <name evidence="6" type="ORF">INT43_004181</name>
</gene>
<sequence>MPTMQEDILLKRHVDSRCQLYLYNPPDKAKQRPCDVDGCKDGDPVIGLVICDACLGLFCLKHRYRSAHSCASESLAQQEKQDRKVAAQQKIEQHLGKRIPTAEKSNQATTKVKKPNLKLELMKMKGKAKGDTSIPLESRMYFTVHFPENSGRKPSPLFFDKSHTIGRMLDQIAKIGNIPNNNHLLSRDDPKRLQIALLPDKTVVGTEHRIEGILDNTSPIIIDMNMNLT</sequence>
<dbReference type="Pfam" id="PF25327">
    <property type="entry name" value="UBL_ZFAND1"/>
    <property type="match status" value="1"/>
</dbReference>
<feature type="domain" description="AN1-type" evidence="5">
    <location>
        <begin position="28"/>
        <end position="78"/>
    </location>
</feature>
<evidence type="ECO:0000256" key="3">
    <source>
        <dbReference type="ARBA" id="ARBA00022833"/>
    </source>
</evidence>
<dbReference type="InterPro" id="IPR057358">
    <property type="entry name" value="UBL_ZFAND1-like"/>
</dbReference>
<dbReference type="Pfam" id="PF01428">
    <property type="entry name" value="zf-AN1"/>
    <property type="match status" value="1"/>
</dbReference>
<accession>A0A8H7PHS1</accession>
<dbReference type="PROSITE" id="PS51039">
    <property type="entry name" value="ZF_AN1"/>
    <property type="match status" value="1"/>
</dbReference>
<proteinExistence type="predicted"/>
<dbReference type="Gene3D" id="4.10.1110.10">
    <property type="entry name" value="AN1-like Zinc finger"/>
    <property type="match status" value="1"/>
</dbReference>
<dbReference type="PANTHER" id="PTHR14677:SF20">
    <property type="entry name" value="ZINC FINGER AN1-TYPE CONTAINING 2A-RELATED"/>
    <property type="match status" value="1"/>
</dbReference>
<dbReference type="Proteomes" id="UP000654370">
    <property type="component" value="Unassembled WGS sequence"/>
</dbReference>
<dbReference type="GO" id="GO:0005737">
    <property type="term" value="C:cytoplasm"/>
    <property type="evidence" value="ECO:0007669"/>
    <property type="project" value="TreeGrafter"/>
</dbReference>
<dbReference type="InterPro" id="IPR035896">
    <property type="entry name" value="AN1-like_Znf"/>
</dbReference>
<keyword evidence="3" id="KW-0862">Zinc</keyword>
<organism evidence="6 7">
    <name type="scientific">Mortierella isabellina</name>
    <name type="common">Filamentous fungus</name>
    <name type="synonym">Umbelopsis isabellina</name>
    <dbReference type="NCBI Taxonomy" id="91625"/>
    <lineage>
        <taxon>Eukaryota</taxon>
        <taxon>Fungi</taxon>
        <taxon>Fungi incertae sedis</taxon>
        <taxon>Mucoromycota</taxon>
        <taxon>Mucoromycotina</taxon>
        <taxon>Umbelopsidomycetes</taxon>
        <taxon>Umbelopsidales</taxon>
        <taxon>Umbelopsidaceae</taxon>
        <taxon>Umbelopsis</taxon>
    </lineage>
</organism>
<dbReference type="InterPro" id="IPR000058">
    <property type="entry name" value="Znf_AN1"/>
</dbReference>
<evidence type="ECO:0000259" key="5">
    <source>
        <dbReference type="PROSITE" id="PS51039"/>
    </source>
</evidence>
<dbReference type="GO" id="GO:0008270">
    <property type="term" value="F:zinc ion binding"/>
    <property type="evidence" value="ECO:0007669"/>
    <property type="project" value="UniProtKB-KW"/>
</dbReference>
<dbReference type="SUPFAM" id="SSF118310">
    <property type="entry name" value="AN1-like Zinc finger"/>
    <property type="match status" value="1"/>
</dbReference>
<keyword evidence="7" id="KW-1185">Reference proteome</keyword>
<comment type="caution">
    <text evidence="6">The sequence shown here is derived from an EMBL/GenBank/DDBJ whole genome shotgun (WGS) entry which is preliminary data.</text>
</comment>
<keyword evidence="1" id="KW-0479">Metal-binding</keyword>
<evidence type="ECO:0000313" key="7">
    <source>
        <dbReference type="Proteomes" id="UP000654370"/>
    </source>
</evidence>
<name>A0A8H7PHS1_MORIS</name>
<evidence type="ECO:0000256" key="1">
    <source>
        <dbReference type="ARBA" id="ARBA00022723"/>
    </source>
</evidence>
<evidence type="ECO:0000256" key="2">
    <source>
        <dbReference type="ARBA" id="ARBA00022771"/>
    </source>
</evidence>